<feature type="domain" description="OmpA-like" evidence="10">
    <location>
        <begin position="134"/>
        <end position="266"/>
    </location>
</feature>
<gene>
    <name evidence="11" type="ORF">ADH66_13365</name>
    <name evidence="12" type="ORF">I5Q82_03705</name>
</gene>
<sequence length="309" mass="33750">MKKKSGGGEGGGANWMDTYGDMVTLLLCFFVLLYSMSTIDENKWKALVQSFNPNATPSETEIEAGDEHGPFADPNELEAGIMDPNMLKELMEAAQEASMAGQQGQVDKEIDQLYEQLKSLVEASGANIEITKGDGYVFLSLVDTVFFYPDQYVMLPEGRELLNQIAPILKAAAPSIDEIRISGHTAQGQDDAENDPEGDRMLSAQRAAQVSYYLQQLCRPKDSSDQGLDPARIVGQSFGQWRPIAANDDDNRRKNRRVEMTITGKDLGSKLGDALEQYYTQREGGSLKEDESSAPAESAGATDQSGQEG</sequence>
<dbReference type="InterPro" id="IPR006665">
    <property type="entry name" value="OmpA-like"/>
</dbReference>
<protein>
    <submittedName>
        <fullName evidence="12">Flagellar motor protein MotB</fullName>
    </submittedName>
</protein>
<evidence type="ECO:0000313" key="11">
    <source>
        <dbReference type="EMBL" id="ASB41554.1"/>
    </source>
</evidence>
<evidence type="ECO:0000256" key="4">
    <source>
        <dbReference type="ARBA" id="ARBA00022692"/>
    </source>
</evidence>
<dbReference type="GO" id="GO:0005886">
    <property type="term" value="C:plasma membrane"/>
    <property type="evidence" value="ECO:0007669"/>
    <property type="project" value="UniProtKB-SubCell"/>
</dbReference>
<feature type="region of interest" description="Disordered" evidence="8">
    <location>
        <begin position="264"/>
        <end position="309"/>
    </location>
</feature>
<dbReference type="InterPro" id="IPR050330">
    <property type="entry name" value="Bact_OuterMem_StrucFunc"/>
</dbReference>
<keyword evidence="3" id="KW-1003">Cell membrane</keyword>
<evidence type="ECO:0000256" key="5">
    <source>
        <dbReference type="ARBA" id="ARBA00022989"/>
    </source>
</evidence>
<dbReference type="InterPro" id="IPR036737">
    <property type="entry name" value="OmpA-like_sf"/>
</dbReference>
<keyword evidence="6 7" id="KW-0472">Membrane</keyword>
<dbReference type="Pfam" id="PF00691">
    <property type="entry name" value="OmpA"/>
    <property type="match status" value="1"/>
</dbReference>
<reference evidence="11" key="1">
    <citation type="journal article" date="2017" name="Genome Announc.">
        <title>High-Quality Whole-Genome Sequences of the Oligo-Mouse-Microbiota Bacterial Community.</title>
        <authorList>
            <person name="Garzetti D."/>
            <person name="Brugiroux S."/>
            <person name="Bunk B."/>
            <person name="Pukall R."/>
            <person name="McCoy K.D."/>
            <person name="Macpherson A.J."/>
            <person name="Stecher B."/>
        </authorList>
    </citation>
    <scope>NUCLEOTIDE SEQUENCE</scope>
    <source>
        <strain evidence="11">KB18</strain>
    </source>
</reference>
<dbReference type="EMBL" id="CP065321">
    <property type="protein sequence ID" value="QQR30815.1"/>
    <property type="molecule type" value="Genomic_DNA"/>
</dbReference>
<evidence type="ECO:0000256" key="6">
    <source>
        <dbReference type="ARBA" id="ARBA00023136"/>
    </source>
</evidence>
<evidence type="ECO:0000256" key="9">
    <source>
        <dbReference type="SAM" id="Phobius"/>
    </source>
</evidence>
<evidence type="ECO:0000313" key="14">
    <source>
        <dbReference type="Proteomes" id="UP000596035"/>
    </source>
</evidence>
<comment type="similarity">
    <text evidence="2">Belongs to the MotB family.</text>
</comment>
<proteinExistence type="inferred from homology"/>
<dbReference type="InterPro" id="IPR025713">
    <property type="entry name" value="MotB-like_N_dom"/>
</dbReference>
<feature type="transmembrane region" description="Helical" evidence="9">
    <location>
        <begin position="22"/>
        <end position="39"/>
    </location>
</feature>
<evidence type="ECO:0000313" key="12">
    <source>
        <dbReference type="EMBL" id="QQR30815.1"/>
    </source>
</evidence>
<evidence type="ECO:0000313" key="13">
    <source>
        <dbReference type="Proteomes" id="UP000196710"/>
    </source>
</evidence>
<keyword evidence="12" id="KW-0966">Cell projection</keyword>
<evidence type="ECO:0000256" key="2">
    <source>
        <dbReference type="ARBA" id="ARBA00008914"/>
    </source>
</evidence>
<dbReference type="Pfam" id="PF13677">
    <property type="entry name" value="MotB_plug"/>
    <property type="match status" value="1"/>
</dbReference>
<accession>A0A1Z2XSX2</accession>
<dbReference type="PROSITE" id="PS51123">
    <property type="entry name" value="OMPA_2"/>
    <property type="match status" value="1"/>
</dbReference>
<keyword evidence="13" id="KW-1185">Reference proteome</keyword>
<dbReference type="AlphaFoldDB" id="A0A1Z2XSX2"/>
<evidence type="ECO:0000256" key="8">
    <source>
        <dbReference type="SAM" id="MobiDB-lite"/>
    </source>
</evidence>
<dbReference type="CDD" id="cd07185">
    <property type="entry name" value="OmpA_C-like"/>
    <property type="match status" value="1"/>
</dbReference>
<organism evidence="12 14">
    <name type="scientific">Acutalibacter muris</name>
    <dbReference type="NCBI Taxonomy" id="1796620"/>
    <lineage>
        <taxon>Bacteria</taxon>
        <taxon>Bacillati</taxon>
        <taxon>Bacillota</taxon>
        <taxon>Clostridia</taxon>
        <taxon>Eubacteriales</taxon>
        <taxon>Acutalibacteraceae</taxon>
        <taxon>Acutalibacter</taxon>
    </lineage>
</organism>
<name>A0A1Z2XSX2_9FIRM</name>
<dbReference type="RefSeq" id="WP_066539695.1">
    <property type="nucleotide sequence ID" value="NZ_CAQHGX010000003.1"/>
</dbReference>
<dbReference type="PANTHER" id="PTHR30329">
    <property type="entry name" value="STATOR ELEMENT OF FLAGELLAR MOTOR COMPLEX"/>
    <property type="match status" value="1"/>
</dbReference>
<reference evidence="12 14" key="3">
    <citation type="submission" date="2020-11" db="EMBL/GenBank/DDBJ databases">
        <title>Closed and high quality bacterial genomes of the OMM12 community.</title>
        <authorList>
            <person name="Marbouty M."/>
            <person name="Lamy-Besnier Q."/>
            <person name="Debarbieux L."/>
            <person name="Koszul R."/>
        </authorList>
    </citation>
    <scope>NUCLEOTIDE SEQUENCE [LARGE SCALE GENOMIC DNA]</scope>
    <source>
        <strain evidence="12 14">KB18</strain>
    </source>
</reference>
<keyword evidence="12" id="KW-0969">Cilium</keyword>
<dbReference type="SUPFAM" id="SSF103088">
    <property type="entry name" value="OmpA-like"/>
    <property type="match status" value="1"/>
</dbReference>
<comment type="subcellular location">
    <subcellularLocation>
        <location evidence="1">Cell membrane</location>
        <topology evidence="1">Single-pass membrane protein</topology>
    </subcellularLocation>
</comment>
<dbReference type="Proteomes" id="UP000596035">
    <property type="component" value="Chromosome"/>
</dbReference>
<evidence type="ECO:0000256" key="7">
    <source>
        <dbReference type="PROSITE-ProRule" id="PRU00473"/>
    </source>
</evidence>
<reference evidence="13" key="2">
    <citation type="submission" date="2017-05" db="EMBL/GenBank/DDBJ databases">
        <title>Improved OligoMM genomes.</title>
        <authorList>
            <person name="Garzetti D."/>
        </authorList>
    </citation>
    <scope>NUCLEOTIDE SEQUENCE [LARGE SCALE GENOMIC DNA]</scope>
    <source>
        <strain evidence="13">KB18</strain>
    </source>
</reference>
<keyword evidence="12" id="KW-0282">Flagellum</keyword>
<evidence type="ECO:0000259" key="10">
    <source>
        <dbReference type="PROSITE" id="PS51123"/>
    </source>
</evidence>
<evidence type="ECO:0000256" key="1">
    <source>
        <dbReference type="ARBA" id="ARBA00004162"/>
    </source>
</evidence>
<evidence type="ECO:0000256" key="3">
    <source>
        <dbReference type="ARBA" id="ARBA00022475"/>
    </source>
</evidence>
<dbReference type="Gene3D" id="3.30.1330.60">
    <property type="entry name" value="OmpA-like domain"/>
    <property type="match status" value="1"/>
</dbReference>
<dbReference type="EMBL" id="CP021422">
    <property type="protein sequence ID" value="ASB41554.1"/>
    <property type="molecule type" value="Genomic_DNA"/>
</dbReference>
<dbReference type="KEGG" id="amur:ADH66_13365"/>
<keyword evidence="4 9" id="KW-0812">Transmembrane</keyword>
<dbReference type="Proteomes" id="UP000196710">
    <property type="component" value="Chromosome"/>
</dbReference>
<keyword evidence="5 9" id="KW-1133">Transmembrane helix</keyword>
<dbReference type="PANTHER" id="PTHR30329:SF21">
    <property type="entry name" value="LIPOPROTEIN YIAD-RELATED"/>
    <property type="match status" value="1"/>
</dbReference>